<keyword evidence="5 7" id="KW-1133">Transmembrane helix</keyword>
<evidence type="ECO:0000313" key="9">
    <source>
        <dbReference type="EMBL" id="MCP1673071.1"/>
    </source>
</evidence>
<evidence type="ECO:0000256" key="2">
    <source>
        <dbReference type="ARBA" id="ARBA00022448"/>
    </source>
</evidence>
<gene>
    <name evidence="9" type="ORF">J2T57_000163</name>
</gene>
<dbReference type="EMBL" id="JALJXV010000001">
    <property type="protein sequence ID" value="MCP1673071.1"/>
    <property type="molecule type" value="Genomic_DNA"/>
</dbReference>
<comment type="subcellular location">
    <subcellularLocation>
        <location evidence="1 7">Cell membrane</location>
        <topology evidence="1 7">Multi-pass membrane protein</topology>
    </subcellularLocation>
</comment>
<dbReference type="InterPro" id="IPR000515">
    <property type="entry name" value="MetI-like"/>
</dbReference>
<evidence type="ECO:0000256" key="3">
    <source>
        <dbReference type="ARBA" id="ARBA00022475"/>
    </source>
</evidence>
<evidence type="ECO:0000256" key="1">
    <source>
        <dbReference type="ARBA" id="ARBA00004651"/>
    </source>
</evidence>
<reference evidence="9" key="1">
    <citation type="submission" date="2022-03" db="EMBL/GenBank/DDBJ databases">
        <title>Genomic Encyclopedia of Type Strains, Phase III (KMG-III): the genomes of soil and plant-associated and newly described type strains.</title>
        <authorList>
            <person name="Whitman W."/>
        </authorList>
    </citation>
    <scope>NUCLEOTIDE SEQUENCE</scope>
    <source>
        <strain evidence="9">ANL 6-2</strain>
    </source>
</reference>
<feature type="transmembrane region" description="Helical" evidence="7">
    <location>
        <begin position="238"/>
        <end position="256"/>
    </location>
</feature>
<keyword evidence="4 7" id="KW-0812">Transmembrane</keyword>
<feature type="domain" description="ABC transmembrane type-1" evidence="8">
    <location>
        <begin position="76"/>
        <end position="260"/>
    </location>
</feature>
<dbReference type="GO" id="GO:0010438">
    <property type="term" value="P:cellular response to sulfur starvation"/>
    <property type="evidence" value="ECO:0007669"/>
    <property type="project" value="TreeGrafter"/>
</dbReference>
<keyword evidence="6 7" id="KW-0472">Membrane</keyword>
<dbReference type="GO" id="GO:0055085">
    <property type="term" value="P:transmembrane transport"/>
    <property type="evidence" value="ECO:0007669"/>
    <property type="project" value="InterPro"/>
</dbReference>
<keyword evidence="3" id="KW-1003">Cell membrane</keyword>
<comment type="caution">
    <text evidence="9">The sequence shown here is derived from an EMBL/GenBank/DDBJ whole genome shotgun (WGS) entry which is preliminary data.</text>
</comment>
<protein>
    <submittedName>
        <fullName evidence="9">NitT/TauT family transport system permease protein</fullName>
    </submittedName>
</protein>
<evidence type="ECO:0000256" key="6">
    <source>
        <dbReference type="ARBA" id="ARBA00023136"/>
    </source>
</evidence>
<keyword evidence="2 7" id="KW-0813">Transport</keyword>
<dbReference type="Proteomes" id="UP001205843">
    <property type="component" value="Unassembled WGS sequence"/>
</dbReference>
<dbReference type="Pfam" id="PF00528">
    <property type="entry name" value="BPD_transp_1"/>
    <property type="match status" value="1"/>
</dbReference>
<dbReference type="SUPFAM" id="SSF161098">
    <property type="entry name" value="MetI-like"/>
    <property type="match status" value="1"/>
</dbReference>
<name>A0AAE3KA77_9GAMM</name>
<feature type="transmembrane region" description="Helical" evidence="7">
    <location>
        <begin position="111"/>
        <end position="133"/>
    </location>
</feature>
<evidence type="ECO:0000256" key="4">
    <source>
        <dbReference type="ARBA" id="ARBA00022692"/>
    </source>
</evidence>
<evidence type="ECO:0000259" key="8">
    <source>
        <dbReference type="PROSITE" id="PS50928"/>
    </source>
</evidence>
<dbReference type="InterPro" id="IPR035906">
    <property type="entry name" value="MetI-like_sf"/>
</dbReference>
<dbReference type="PANTHER" id="PTHR30151">
    <property type="entry name" value="ALKANE SULFONATE ABC TRANSPORTER-RELATED, MEMBRANE SUBUNIT"/>
    <property type="match status" value="1"/>
</dbReference>
<proteinExistence type="inferred from homology"/>
<comment type="similarity">
    <text evidence="7">Belongs to the binding-protein-dependent transport system permease family.</text>
</comment>
<dbReference type="CDD" id="cd06261">
    <property type="entry name" value="TM_PBP2"/>
    <property type="match status" value="1"/>
</dbReference>
<organism evidence="9 10">
    <name type="scientific">Natronocella acetinitrilica</name>
    <dbReference type="NCBI Taxonomy" id="414046"/>
    <lineage>
        <taxon>Bacteria</taxon>
        <taxon>Pseudomonadati</taxon>
        <taxon>Pseudomonadota</taxon>
        <taxon>Gammaproteobacteria</taxon>
        <taxon>Chromatiales</taxon>
        <taxon>Ectothiorhodospiraceae</taxon>
        <taxon>Natronocella</taxon>
    </lineage>
</organism>
<dbReference type="PANTHER" id="PTHR30151:SF25">
    <property type="entry name" value="TAURINE TRANSPORT SYSTEM PERMEASE PROTEIN TAUC"/>
    <property type="match status" value="1"/>
</dbReference>
<sequence length="272" mass="29920">MKRFINRKPGPPVAIGLGLLPFVVVLLVYVAASAARLAENPDDRLLPSLMSMAASIERLATEPSRRTGELILWVDTAASLTRLGLGVLISMAMGLVVGVVTGLIPYIRRTFAPFVTVISMIPPLAVLPILFIAFGVGELAKVVLIIFGVAPFLMRDIQQRVEELPVEQLVKAQTLGGSTWQIMLRVVLPQVFPRLLDATRLALGSAWLFLIASEAIAATEGLGYRIFLVRRYLDMETILPYVAWITLLAFLLDIALRMVNRILFPWYGGRKG</sequence>
<feature type="transmembrane region" description="Helical" evidence="7">
    <location>
        <begin position="12"/>
        <end position="32"/>
    </location>
</feature>
<evidence type="ECO:0000256" key="5">
    <source>
        <dbReference type="ARBA" id="ARBA00022989"/>
    </source>
</evidence>
<keyword evidence="10" id="KW-1185">Reference proteome</keyword>
<evidence type="ECO:0000256" key="7">
    <source>
        <dbReference type="RuleBase" id="RU363032"/>
    </source>
</evidence>
<dbReference type="PROSITE" id="PS50928">
    <property type="entry name" value="ABC_TM1"/>
    <property type="match status" value="1"/>
</dbReference>
<feature type="transmembrane region" description="Helical" evidence="7">
    <location>
        <begin position="83"/>
        <end position="104"/>
    </location>
</feature>
<accession>A0AAE3KA77</accession>
<dbReference type="AlphaFoldDB" id="A0AAE3KA77"/>
<evidence type="ECO:0000313" key="10">
    <source>
        <dbReference type="Proteomes" id="UP001205843"/>
    </source>
</evidence>
<dbReference type="RefSeq" id="WP_253472805.1">
    <property type="nucleotide sequence ID" value="NZ_JALJXV010000001.1"/>
</dbReference>
<feature type="transmembrane region" description="Helical" evidence="7">
    <location>
        <begin position="201"/>
        <end position="218"/>
    </location>
</feature>
<dbReference type="GO" id="GO:0005886">
    <property type="term" value="C:plasma membrane"/>
    <property type="evidence" value="ECO:0007669"/>
    <property type="project" value="UniProtKB-SubCell"/>
</dbReference>
<dbReference type="Gene3D" id="1.10.3720.10">
    <property type="entry name" value="MetI-like"/>
    <property type="match status" value="1"/>
</dbReference>